<dbReference type="OrthoDB" id="9778554at2"/>
<evidence type="ECO:0000256" key="14">
    <source>
        <dbReference type="SAM" id="MobiDB-lite"/>
    </source>
</evidence>
<evidence type="ECO:0000259" key="15">
    <source>
        <dbReference type="SMART" id="SM00382"/>
    </source>
</evidence>
<keyword evidence="11" id="KW-1006">Bacterial flagellum protein export</keyword>
<sequence>MSDVRTFKAASMQEALNLVRQEMGSDAVILQTKQVPGRKGLLPWSKPKEEFEITAGLDIKTRTPAAVQTPARPASTLRHRASNLQPTNANAYAESDAPAAPARQSAAPPRRADLPERQPEYSAAPAPPRVRSRFDQRASESIPRQSSPEQKSYDPTEEFAEKLNAIQEMLESLDRRTRSQRSTDVPTELFQIYTSLIDAEVDESIAHELISKLKENATPEQLKDANASKALLAALIESQLSCTTPIRAVPGQRKVVALVGPTGVGKTTTIAKLAANFRLRDNVKMGLVTVDTYRIAAVEQLRTYAEIIDLPMKVVSTPREMQQALDEMVGLDLILVDTAGRSPSDDLKIQELEQLFQEVPIDEVSLVMSMTSSVKSLEAIAKRFQVARPTSMILTKLDEAPVMGSLLTLSQNVQLPVRYLTTGQDVPDDIEPANATRMALDFGRRSTALKLRRIGLNYQEFKSYSQAFCSKRNLEKREARWLQLSMKS</sequence>
<feature type="compositionally biased region" description="Basic and acidic residues" evidence="14">
    <location>
        <begin position="110"/>
        <end position="119"/>
    </location>
</feature>
<dbReference type="KEGG" id="gfm:Enr17x_51110"/>
<evidence type="ECO:0000256" key="11">
    <source>
        <dbReference type="ARBA" id="ARBA00023225"/>
    </source>
</evidence>
<dbReference type="GO" id="GO:0015031">
    <property type="term" value="P:protein transport"/>
    <property type="evidence" value="ECO:0007669"/>
    <property type="project" value="UniProtKB-KW"/>
</dbReference>
<comment type="subcellular location">
    <subcellularLocation>
        <location evidence="1">Cell membrane</location>
        <topology evidence="1">Peripheral membrane protein</topology>
        <orientation evidence="1">Cytoplasmic side</orientation>
    </subcellularLocation>
</comment>
<keyword evidence="4" id="KW-0813">Transport</keyword>
<dbReference type="SMART" id="SM00962">
    <property type="entry name" value="SRP54"/>
    <property type="match status" value="1"/>
</dbReference>
<comment type="function">
    <text evidence="12">Necessary for flagellar biosynthesis. May be involved in translocation of the flagellum.</text>
</comment>
<dbReference type="InterPro" id="IPR027417">
    <property type="entry name" value="P-loop_NTPase"/>
</dbReference>
<dbReference type="Proteomes" id="UP000318313">
    <property type="component" value="Chromosome"/>
</dbReference>
<dbReference type="GO" id="GO:0005525">
    <property type="term" value="F:GTP binding"/>
    <property type="evidence" value="ECO:0007669"/>
    <property type="project" value="UniProtKB-UniRule"/>
</dbReference>
<accession>A0A518IIY4</accession>
<evidence type="ECO:0000256" key="6">
    <source>
        <dbReference type="ARBA" id="ARBA00022741"/>
    </source>
</evidence>
<keyword evidence="10" id="KW-0472">Membrane</keyword>
<keyword evidence="5" id="KW-1003">Cell membrane</keyword>
<dbReference type="GO" id="GO:0044781">
    <property type="term" value="P:bacterial-type flagellum organization"/>
    <property type="evidence" value="ECO:0007669"/>
    <property type="project" value="UniProtKB-UniRule"/>
</dbReference>
<keyword evidence="7" id="KW-1005">Bacterial flagellum biogenesis</keyword>
<evidence type="ECO:0000256" key="5">
    <source>
        <dbReference type="ARBA" id="ARBA00022475"/>
    </source>
</evidence>
<evidence type="ECO:0000313" key="18">
    <source>
        <dbReference type="Proteomes" id="UP000318313"/>
    </source>
</evidence>
<dbReference type="PANTHER" id="PTHR43134">
    <property type="entry name" value="SIGNAL RECOGNITION PARTICLE RECEPTOR SUBUNIT ALPHA"/>
    <property type="match status" value="1"/>
</dbReference>
<evidence type="ECO:0000256" key="7">
    <source>
        <dbReference type="ARBA" id="ARBA00022795"/>
    </source>
</evidence>
<evidence type="ECO:0000256" key="4">
    <source>
        <dbReference type="ARBA" id="ARBA00022448"/>
    </source>
</evidence>
<keyword evidence="8" id="KW-0653">Protein transport</keyword>
<evidence type="ECO:0000256" key="12">
    <source>
        <dbReference type="ARBA" id="ARBA00025337"/>
    </source>
</evidence>
<evidence type="ECO:0000256" key="3">
    <source>
        <dbReference type="ARBA" id="ARBA00014919"/>
    </source>
</evidence>
<dbReference type="InterPro" id="IPR000897">
    <property type="entry name" value="SRP54_GTPase_dom"/>
</dbReference>
<dbReference type="GO" id="GO:0005047">
    <property type="term" value="F:signal recognition particle binding"/>
    <property type="evidence" value="ECO:0007669"/>
    <property type="project" value="TreeGrafter"/>
</dbReference>
<feature type="compositionally biased region" description="Low complexity" evidence="14">
    <location>
        <begin position="88"/>
        <end position="109"/>
    </location>
</feature>
<dbReference type="GO" id="GO:0006614">
    <property type="term" value="P:SRP-dependent cotranslational protein targeting to membrane"/>
    <property type="evidence" value="ECO:0007669"/>
    <property type="project" value="UniProtKB-UniRule"/>
</dbReference>
<dbReference type="InterPro" id="IPR047040">
    <property type="entry name" value="FlhF__GTPase_dom"/>
</dbReference>
<evidence type="ECO:0000256" key="9">
    <source>
        <dbReference type="ARBA" id="ARBA00023134"/>
    </source>
</evidence>
<dbReference type="GO" id="GO:0003924">
    <property type="term" value="F:GTPase activity"/>
    <property type="evidence" value="ECO:0007669"/>
    <property type="project" value="UniProtKB-UniRule"/>
</dbReference>
<dbReference type="EMBL" id="CP037452">
    <property type="protein sequence ID" value="QDV53041.1"/>
    <property type="molecule type" value="Genomic_DNA"/>
</dbReference>
<dbReference type="Gene3D" id="1.20.120.1380">
    <property type="entry name" value="Flagellar FlhF biosynthesis protein, N domain"/>
    <property type="match status" value="1"/>
</dbReference>
<keyword evidence="17" id="KW-0966">Cell projection</keyword>
<dbReference type="NCBIfam" id="TIGR03499">
    <property type="entry name" value="FlhF"/>
    <property type="match status" value="1"/>
</dbReference>
<evidence type="ECO:0000259" key="16">
    <source>
        <dbReference type="SMART" id="SM00962"/>
    </source>
</evidence>
<proteinExistence type="inferred from homology"/>
<keyword evidence="17" id="KW-0282">Flagellum</keyword>
<feature type="domain" description="SRP54-type proteins GTP-binding" evidence="16">
    <location>
        <begin position="253"/>
        <end position="441"/>
    </location>
</feature>
<protein>
    <recommendedName>
        <fullName evidence="3 13">Flagellar biosynthesis protein FlhF</fullName>
    </recommendedName>
</protein>
<dbReference type="SUPFAM" id="SSF52540">
    <property type="entry name" value="P-loop containing nucleoside triphosphate hydrolases"/>
    <property type="match status" value="1"/>
</dbReference>
<dbReference type="InterPro" id="IPR020006">
    <property type="entry name" value="FlhF"/>
</dbReference>
<reference evidence="17 18" key="1">
    <citation type="submission" date="2019-03" db="EMBL/GenBank/DDBJ databases">
        <title>Deep-cultivation of Planctomycetes and their phenomic and genomic characterization uncovers novel biology.</title>
        <authorList>
            <person name="Wiegand S."/>
            <person name="Jogler M."/>
            <person name="Boedeker C."/>
            <person name="Pinto D."/>
            <person name="Vollmers J."/>
            <person name="Rivas-Marin E."/>
            <person name="Kohn T."/>
            <person name="Peeters S.H."/>
            <person name="Heuer A."/>
            <person name="Rast P."/>
            <person name="Oberbeckmann S."/>
            <person name="Bunk B."/>
            <person name="Jeske O."/>
            <person name="Meyerdierks A."/>
            <person name="Storesund J.E."/>
            <person name="Kallscheuer N."/>
            <person name="Luecker S."/>
            <person name="Lage O.M."/>
            <person name="Pohl T."/>
            <person name="Merkel B.J."/>
            <person name="Hornburger P."/>
            <person name="Mueller R.-W."/>
            <person name="Bruemmer F."/>
            <person name="Labrenz M."/>
            <person name="Spormann A.M."/>
            <person name="Op den Camp H."/>
            <person name="Overmann J."/>
            <person name="Amann R."/>
            <person name="Jetten M.S.M."/>
            <person name="Mascher T."/>
            <person name="Medema M.H."/>
            <person name="Devos D.P."/>
            <person name="Kaster A.-K."/>
            <person name="Ovreas L."/>
            <person name="Rohde M."/>
            <person name="Galperin M.Y."/>
            <person name="Jogler C."/>
        </authorList>
    </citation>
    <scope>NUCLEOTIDE SEQUENCE [LARGE SCALE GENOMIC DNA]</scope>
    <source>
        <strain evidence="17 18">Enr17</strain>
    </source>
</reference>
<organism evidence="17 18">
    <name type="scientific">Gimesia fumaroli</name>
    <dbReference type="NCBI Taxonomy" id="2527976"/>
    <lineage>
        <taxon>Bacteria</taxon>
        <taxon>Pseudomonadati</taxon>
        <taxon>Planctomycetota</taxon>
        <taxon>Planctomycetia</taxon>
        <taxon>Planctomycetales</taxon>
        <taxon>Planctomycetaceae</taxon>
        <taxon>Gimesia</taxon>
    </lineage>
</organism>
<keyword evidence="17" id="KW-0969">Cilium</keyword>
<gene>
    <name evidence="17" type="primary">flhF</name>
    <name evidence="17" type="ORF">Enr17x_51110</name>
</gene>
<dbReference type="InterPro" id="IPR003593">
    <property type="entry name" value="AAA+_ATPase"/>
</dbReference>
<evidence type="ECO:0000256" key="13">
    <source>
        <dbReference type="NCBIfam" id="TIGR03499"/>
    </source>
</evidence>
<dbReference type="GO" id="GO:0005886">
    <property type="term" value="C:plasma membrane"/>
    <property type="evidence" value="ECO:0007669"/>
    <property type="project" value="UniProtKB-SubCell"/>
</dbReference>
<name>A0A518IIY4_9PLAN</name>
<feature type="domain" description="AAA+ ATPase" evidence="15">
    <location>
        <begin position="252"/>
        <end position="390"/>
    </location>
</feature>
<dbReference type="CDD" id="cd17873">
    <property type="entry name" value="FlhF"/>
    <property type="match status" value="1"/>
</dbReference>
<dbReference type="SMART" id="SM00382">
    <property type="entry name" value="AAA"/>
    <property type="match status" value="1"/>
</dbReference>
<keyword evidence="18" id="KW-1185">Reference proteome</keyword>
<dbReference type="PANTHER" id="PTHR43134:SF3">
    <property type="entry name" value="FLAGELLAR BIOSYNTHESIS PROTEIN FLHF"/>
    <property type="match status" value="1"/>
</dbReference>
<dbReference type="Pfam" id="PF00448">
    <property type="entry name" value="SRP54"/>
    <property type="match status" value="1"/>
</dbReference>
<keyword evidence="6" id="KW-0547">Nucleotide-binding</keyword>
<comment type="similarity">
    <text evidence="2">Belongs to the GTP-binding SRP family.</text>
</comment>
<dbReference type="RefSeq" id="WP_145312289.1">
    <property type="nucleotide sequence ID" value="NZ_CP037452.1"/>
</dbReference>
<dbReference type="Gene3D" id="3.40.50.300">
    <property type="entry name" value="P-loop containing nucleotide triphosphate hydrolases"/>
    <property type="match status" value="1"/>
</dbReference>
<keyword evidence="9" id="KW-0342">GTP-binding</keyword>
<dbReference type="FunFam" id="3.40.50.300:FF:000695">
    <property type="entry name" value="Flagellar biosynthesis regulator FlhF"/>
    <property type="match status" value="1"/>
</dbReference>
<evidence type="ECO:0000313" key="17">
    <source>
        <dbReference type="EMBL" id="QDV53041.1"/>
    </source>
</evidence>
<feature type="region of interest" description="Disordered" evidence="14">
    <location>
        <begin position="55"/>
        <end position="156"/>
    </location>
</feature>
<evidence type="ECO:0000256" key="1">
    <source>
        <dbReference type="ARBA" id="ARBA00004413"/>
    </source>
</evidence>
<evidence type="ECO:0000256" key="10">
    <source>
        <dbReference type="ARBA" id="ARBA00023136"/>
    </source>
</evidence>
<evidence type="ECO:0000256" key="8">
    <source>
        <dbReference type="ARBA" id="ARBA00022927"/>
    </source>
</evidence>
<dbReference type="AlphaFoldDB" id="A0A518IIY4"/>
<evidence type="ECO:0000256" key="2">
    <source>
        <dbReference type="ARBA" id="ARBA00008531"/>
    </source>
</evidence>